<feature type="transmembrane region" description="Helical" evidence="1">
    <location>
        <begin position="105"/>
        <end position="126"/>
    </location>
</feature>
<dbReference type="Proteomes" id="UP000051450">
    <property type="component" value="Unassembled WGS sequence"/>
</dbReference>
<organism evidence="2 3">
    <name type="scientific">Dellaglioa algida DSM 15638</name>
    <dbReference type="NCBI Taxonomy" id="1423719"/>
    <lineage>
        <taxon>Bacteria</taxon>
        <taxon>Bacillati</taxon>
        <taxon>Bacillota</taxon>
        <taxon>Bacilli</taxon>
        <taxon>Lactobacillales</taxon>
        <taxon>Lactobacillaceae</taxon>
        <taxon>Dellaglioa</taxon>
    </lineage>
</organism>
<dbReference type="RefSeq" id="WP_057974353.1">
    <property type="nucleotide sequence ID" value="NZ_AZDI01000006.1"/>
</dbReference>
<keyword evidence="1" id="KW-0812">Transmembrane</keyword>
<dbReference type="PIRSF" id="PIRSF031501">
    <property type="entry name" value="QueT"/>
    <property type="match status" value="1"/>
</dbReference>
<evidence type="ECO:0000313" key="2">
    <source>
        <dbReference type="EMBL" id="KRK45648.1"/>
    </source>
</evidence>
<dbReference type="PANTHER" id="PTHR40044:SF1">
    <property type="entry name" value="INTEGRAL MEMBRANE PROTEIN"/>
    <property type="match status" value="1"/>
</dbReference>
<dbReference type="EMBL" id="AZDI01000006">
    <property type="protein sequence ID" value="KRK45648.1"/>
    <property type="molecule type" value="Genomic_DNA"/>
</dbReference>
<keyword evidence="1" id="KW-0472">Membrane</keyword>
<keyword evidence="1" id="KW-1133">Transmembrane helix</keyword>
<comment type="caution">
    <text evidence="2">The sequence shown here is derived from an EMBL/GenBank/DDBJ whole genome shotgun (WGS) entry which is preliminary data.</text>
</comment>
<evidence type="ECO:0000256" key="1">
    <source>
        <dbReference type="SAM" id="Phobius"/>
    </source>
</evidence>
<evidence type="ECO:0008006" key="4">
    <source>
        <dbReference type="Google" id="ProtNLM"/>
    </source>
</evidence>
<dbReference type="GeneID" id="83549225"/>
<dbReference type="STRING" id="1423719.FC66_GL001299"/>
<feature type="transmembrane region" description="Helical" evidence="1">
    <location>
        <begin position="76"/>
        <end position="93"/>
    </location>
</feature>
<proteinExistence type="predicted"/>
<dbReference type="OrthoDB" id="1706970at2"/>
<dbReference type="InterPro" id="IPR010387">
    <property type="entry name" value="QueT"/>
</dbReference>
<evidence type="ECO:0000313" key="3">
    <source>
        <dbReference type="Proteomes" id="UP000051450"/>
    </source>
</evidence>
<gene>
    <name evidence="2" type="ORF">FC66_GL001299</name>
</gene>
<feature type="transmembrane region" description="Helical" evidence="1">
    <location>
        <begin position="54"/>
        <end position="70"/>
    </location>
</feature>
<name>A0A0R1HHF5_9LACO</name>
<dbReference type="AlphaFoldDB" id="A0A0R1HHF5"/>
<dbReference type="Pfam" id="PF06177">
    <property type="entry name" value="QueT"/>
    <property type="match status" value="1"/>
</dbReference>
<dbReference type="PANTHER" id="PTHR40044">
    <property type="entry name" value="INTEGRAL MEMBRANE PROTEIN-RELATED"/>
    <property type="match status" value="1"/>
</dbReference>
<feature type="transmembrane region" description="Helical" evidence="1">
    <location>
        <begin position="138"/>
        <end position="155"/>
    </location>
</feature>
<protein>
    <recommendedName>
        <fullName evidence="4">QueT transporter family protein</fullName>
    </recommendedName>
</protein>
<accession>A0A0R1HHF5</accession>
<dbReference type="PATRIC" id="fig|1423719.4.peg.1320"/>
<feature type="transmembrane region" description="Helical" evidence="1">
    <location>
        <begin position="12"/>
        <end position="33"/>
    </location>
</feature>
<sequence>MTKNNRVNQVIINGLIAALYIVLAVVPGIFSMASGAIQFRLSEGLNHLVLFNKKYIWGVSLGVILFNLFYSSPLDVLFGGAQTIMGLLIVIFVSPRFKEMWQKMLLNIVVFSFTMFLIAIMLNMTANLPFWPTYGTTALSEFVIMTITAPLMLVLDRAIHFDKRMH</sequence>
<reference evidence="2 3" key="1">
    <citation type="journal article" date="2015" name="Genome Announc.">
        <title>Expanding the biotechnology potential of lactobacilli through comparative genomics of 213 strains and associated genera.</title>
        <authorList>
            <person name="Sun Z."/>
            <person name="Harris H.M."/>
            <person name="McCann A."/>
            <person name="Guo C."/>
            <person name="Argimon S."/>
            <person name="Zhang W."/>
            <person name="Yang X."/>
            <person name="Jeffery I.B."/>
            <person name="Cooney J.C."/>
            <person name="Kagawa T.F."/>
            <person name="Liu W."/>
            <person name="Song Y."/>
            <person name="Salvetti E."/>
            <person name="Wrobel A."/>
            <person name="Rasinkangas P."/>
            <person name="Parkhill J."/>
            <person name="Rea M.C."/>
            <person name="O'Sullivan O."/>
            <person name="Ritari J."/>
            <person name="Douillard F.P."/>
            <person name="Paul Ross R."/>
            <person name="Yang R."/>
            <person name="Briner A.E."/>
            <person name="Felis G.E."/>
            <person name="de Vos W.M."/>
            <person name="Barrangou R."/>
            <person name="Klaenhammer T.R."/>
            <person name="Caufield P.W."/>
            <person name="Cui Y."/>
            <person name="Zhang H."/>
            <person name="O'Toole P.W."/>
        </authorList>
    </citation>
    <scope>NUCLEOTIDE SEQUENCE [LARGE SCALE GENOMIC DNA]</scope>
    <source>
        <strain evidence="2 3">DSM 15638</strain>
    </source>
</reference>
<keyword evidence="3" id="KW-1185">Reference proteome</keyword>